<dbReference type="EMBL" id="KI536726">
    <property type="protein sequence ID" value="ESR49562.1"/>
    <property type="molecule type" value="Genomic_DNA"/>
</dbReference>
<dbReference type="InterPro" id="IPR040361">
    <property type="entry name" value="TPD1"/>
</dbReference>
<accession>V4T8J2</accession>
<dbReference type="KEGG" id="cic:CICLE_v10033604mg"/>
<evidence type="ECO:0000313" key="2">
    <source>
        <dbReference type="EMBL" id="ESR49562.1"/>
    </source>
</evidence>
<dbReference type="Pfam" id="PF24068">
    <property type="entry name" value="TPD1_C"/>
    <property type="match status" value="1"/>
</dbReference>
<name>V4T8J2_CITCL</name>
<dbReference type="OMA" id="ARGCEIT"/>
<keyword evidence="1" id="KW-0732">Signal</keyword>
<organism evidence="2 3">
    <name type="scientific">Citrus clementina</name>
    <name type="common">Clementine</name>
    <name type="synonym">Citrus deliciosa x Citrus sinensis</name>
    <dbReference type="NCBI Taxonomy" id="85681"/>
    <lineage>
        <taxon>Eukaryota</taxon>
        <taxon>Viridiplantae</taxon>
        <taxon>Streptophyta</taxon>
        <taxon>Embryophyta</taxon>
        <taxon>Tracheophyta</taxon>
        <taxon>Spermatophyta</taxon>
        <taxon>Magnoliopsida</taxon>
        <taxon>eudicotyledons</taxon>
        <taxon>Gunneridae</taxon>
        <taxon>Pentapetalae</taxon>
        <taxon>rosids</taxon>
        <taxon>malvids</taxon>
        <taxon>Sapindales</taxon>
        <taxon>Rutaceae</taxon>
        <taxon>Aurantioideae</taxon>
        <taxon>Citrus</taxon>
    </lineage>
</organism>
<gene>
    <name evidence="2" type="ORF">CICLE_v10033604mg</name>
</gene>
<dbReference type="InParanoid" id="V4T8J2"/>
<dbReference type="GO" id="GO:0001709">
    <property type="term" value="P:cell fate determination"/>
    <property type="evidence" value="ECO:0007669"/>
    <property type="project" value="TreeGrafter"/>
</dbReference>
<dbReference type="PANTHER" id="PTHR33184:SF67">
    <property type="entry name" value="PROTEIN TAPETUM DETERMINANT 1"/>
    <property type="match status" value="1"/>
</dbReference>
<evidence type="ECO:0000256" key="1">
    <source>
        <dbReference type="ARBA" id="ARBA00022729"/>
    </source>
</evidence>
<dbReference type="AlphaFoldDB" id="V4T8J2"/>
<reference evidence="2 3" key="1">
    <citation type="submission" date="2013-10" db="EMBL/GenBank/DDBJ databases">
        <authorList>
            <consortium name="International Citrus Genome Consortium"/>
            <person name="Jenkins J."/>
            <person name="Schmutz J."/>
            <person name="Prochnik S."/>
            <person name="Rokhsar D."/>
            <person name="Gmitter F."/>
            <person name="Ollitrault P."/>
            <person name="Machado M."/>
            <person name="Talon M."/>
            <person name="Wincker P."/>
            <person name="Jaillon O."/>
            <person name="Morgante M."/>
        </authorList>
    </citation>
    <scope>NUCLEOTIDE SEQUENCE</scope>
    <source>
        <strain evidence="3">cv. Clemenules</strain>
    </source>
</reference>
<feature type="non-terminal residue" evidence="2">
    <location>
        <position position="1"/>
    </location>
</feature>
<evidence type="ECO:0000313" key="3">
    <source>
        <dbReference type="Proteomes" id="UP000030687"/>
    </source>
</evidence>
<protein>
    <submittedName>
        <fullName evidence="2">Uncharacterized protein</fullName>
    </submittedName>
</protein>
<dbReference type="Proteomes" id="UP000030687">
    <property type="component" value="Unassembled WGS sequence"/>
</dbReference>
<dbReference type="STRING" id="85681.V4T8J2"/>
<proteinExistence type="predicted"/>
<dbReference type="Gramene" id="ESR49562">
    <property type="protein sequence ID" value="ESR49562"/>
    <property type="gene ID" value="CICLE_v10033604mg"/>
</dbReference>
<dbReference type="PANTHER" id="PTHR33184">
    <property type="entry name" value="PROTEIN TAPETUM DETERMINANT 1-LIKE-RELATED"/>
    <property type="match status" value="1"/>
</dbReference>
<sequence length="104" mass="11694">KCSNSDIQILEQQISAQPSGIPTFEVDVHNTCARGCEITRIHLNCVGFSSDSVIDPKIFFHPKNSKICVINNDEPLKFRAAVSFTYTTNFMYKFSIASFQCIPE</sequence>
<keyword evidence="3" id="KW-1185">Reference proteome</keyword>